<dbReference type="STRING" id="4795.A0A225UZN0"/>
<dbReference type="EMBL" id="NBNE01009373">
    <property type="protein sequence ID" value="OWY98472.1"/>
    <property type="molecule type" value="Genomic_DNA"/>
</dbReference>
<gene>
    <name evidence="8" type="ORF">PHMEG_00030759</name>
</gene>
<evidence type="ECO:0000256" key="2">
    <source>
        <dbReference type="ARBA" id="ARBA00022695"/>
    </source>
</evidence>
<evidence type="ECO:0000256" key="1">
    <source>
        <dbReference type="ARBA" id="ARBA00022679"/>
    </source>
</evidence>
<keyword evidence="9" id="KW-1185">Reference proteome</keyword>
<organism evidence="8 9">
    <name type="scientific">Phytophthora megakarya</name>
    <dbReference type="NCBI Taxonomy" id="4795"/>
    <lineage>
        <taxon>Eukaryota</taxon>
        <taxon>Sar</taxon>
        <taxon>Stramenopiles</taxon>
        <taxon>Oomycota</taxon>
        <taxon>Peronosporomycetes</taxon>
        <taxon>Peronosporales</taxon>
        <taxon>Peronosporaceae</taxon>
        <taxon>Phytophthora</taxon>
    </lineage>
</organism>
<dbReference type="Proteomes" id="UP000198211">
    <property type="component" value="Unassembled WGS sequence"/>
</dbReference>
<evidence type="ECO:0000313" key="8">
    <source>
        <dbReference type="EMBL" id="OWY98472.1"/>
    </source>
</evidence>
<reference evidence="9" key="1">
    <citation type="submission" date="2017-03" db="EMBL/GenBank/DDBJ databases">
        <title>Phytopthora megakarya and P. palmivora, two closely related causual agents of cacao black pod achieved similar genome size and gene model numbers by different mechanisms.</title>
        <authorList>
            <person name="Ali S."/>
            <person name="Shao J."/>
            <person name="Larry D.J."/>
            <person name="Kronmiller B."/>
            <person name="Shen D."/>
            <person name="Strem M.D."/>
            <person name="Melnick R.L."/>
            <person name="Guiltinan M.J."/>
            <person name="Tyler B.M."/>
            <person name="Meinhardt L.W."/>
            <person name="Bailey B.A."/>
        </authorList>
    </citation>
    <scope>NUCLEOTIDE SEQUENCE [LARGE SCALE GENOMIC DNA]</scope>
    <source>
        <strain evidence="9">zdho120</strain>
    </source>
</reference>
<dbReference type="GO" id="GO:0003964">
    <property type="term" value="F:RNA-directed DNA polymerase activity"/>
    <property type="evidence" value="ECO:0007669"/>
    <property type="project" value="UniProtKB-KW"/>
</dbReference>
<keyword evidence="2" id="KW-0548">Nucleotidyltransferase</keyword>
<dbReference type="InterPro" id="IPR041373">
    <property type="entry name" value="RT_RNaseH"/>
</dbReference>
<dbReference type="GO" id="GO:0004519">
    <property type="term" value="F:endonuclease activity"/>
    <property type="evidence" value="ECO:0007669"/>
    <property type="project" value="UniProtKB-KW"/>
</dbReference>
<name>A0A225UZN0_9STRA</name>
<dbReference type="OrthoDB" id="427924at2759"/>
<evidence type="ECO:0000256" key="5">
    <source>
        <dbReference type="ARBA" id="ARBA00022801"/>
    </source>
</evidence>
<dbReference type="PANTHER" id="PTHR37984">
    <property type="entry name" value="PROTEIN CBG26694"/>
    <property type="match status" value="1"/>
</dbReference>
<dbReference type="GO" id="GO:0016787">
    <property type="term" value="F:hydrolase activity"/>
    <property type="evidence" value="ECO:0007669"/>
    <property type="project" value="UniProtKB-KW"/>
</dbReference>
<keyword evidence="3" id="KW-0540">Nuclease</keyword>
<feature type="domain" description="Reverse transcriptase RNase H-like" evidence="7">
    <location>
        <begin position="2"/>
        <end position="67"/>
    </location>
</feature>
<dbReference type="Pfam" id="PF17917">
    <property type="entry name" value="RT_RNaseH"/>
    <property type="match status" value="1"/>
</dbReference>
<evidence type="ECO:0000256" key="4">
    <source>
        <dbReference type="ARBA" id="ARBA00022759"/>
    </source>
</evidence>
<keyword evidence="6" id="KW-0695">RNA-directed DNA polymerase</keyword>
<dbReference type="PANTHER" id="PTHR37984:SF5">
    <property type="entry name" value="PROTEIN NYNRIN-LIKE"/>
    <property type="match status" value="1"/>
</dbReference>
<dbReference type="InterPro" id="IPR050951">
    <property type="entry name" value="Retrovirus_Pol_polyprotein"/>
</dbReference>
<evidence type="ECO:0000256" key="3">
    <source>
        <dbReference type="ARBA" id="ARBA00022722"/>
    </source>
</evidence>
<evidence type="ECO:0000259" key="7">
    <source>
        <dbReference type="Pfam" id="PF17917"/>
    </source>
</evidence>
<keyword evidence="5" id="KW-0378">Hydrolase</keyword>
<comment type="caution">
    <text evidence="8">The sequence shown here is derived from an EMBL/GenBank/DDBJ whole genome shotgun (WGS) entry which is preliminary data.</text>
</comment>
<evidence type="ECO:0000313" key="9">
    <source>
        <dbReference type="Proteomes" id="UP000198211"/>
    </source>
</evidence>
<proteinExistence type="predicted"/>
<evidence type="ECO:0000256" key="6">
    <source>
        <dbReference type="ARBA" id="ARBA00022918"/>
    </source>
</evidence>
<sequence length="72" mass="8125">MQPIAYASKVATDTDAKYGITELECFAVVWAINLFRPYLYGRRFTIVTDHAALKWLMTSNNLAGKLHSARTC</sequence>
<keyword evidence="4" id="KW-0255">Endonuclease</keyword>
<dbReference type="SUPFAM" id="SSF56672">
    <property type="entry name" value="DNA/RNA polymerases"/>
    <property type="match status" value="1"/>
</dbReference>
<keyword evidence="1" id="KW-0808">Transferase</keyword>
<dbReference type="InterPro" id="IPR043502">
    <property type="entry name" value="DNA/RNA_pol_sf"/>
</dbReference>
<accession>A0A225UZN0</accession>
<protein>
    <submittedName>
        <fullName evidence="8">Gag-pol fusion protein</fullName>
    </submittedName>
</protein>
<dbReference type="AlphaFoldDB" id="A0A225UZN0"/>